<evidence type="ECO:0000313" key="2">
    <source>
        <dbReference type="EMBL" id="RRD56410.1"/>
    </source>
</evidence>
<dbReference type="InterPro" id="IPR029030">
    <property type="entry name" value="Caspase-like_dom_sf"/>
</dbReference>
<dbReference type="PANTHER" id="PTHR48104">
    <property type="entry name" value="METACASPASE-4"/>
    <property type="match status" value="1"/>
</dbReference>
<dbReference type="Pfam" id="PF00656">
    <property type="entry name" value="Peptidase_C14"/>
    <property type="match status" value="1"/>
</dbReference>
<dbReference type="AlphaFoldDB" id="A0A3P1XEQ1"/>
<feature type="domain" description="Peptidase C14 caspase" evidence="1">
    <location>
        <begin position="40"/>
        <end position="251"/>
    </location>
</feature>
<dbReference type="PANTHER" id="PTHR48104:SF30">
    <property type="entry name" value="METACASPASE-1"/>
    <property type="match status" value="1"/>
</dbReference>
<protein>
    <submittedName>
        <fullName evidence="2">Caspase family protein</fullName>
    </submittedName>
</protein>
<comment type="caution">
    <text evidence="2">The sequence shown here is derived from an EMBL/GenBank/DDBJ whole genome shotgun (WGS) entry which is preliminary data.</text>
</comment>
<dbReference type="SUPFAM" id="SSF52129">
    <property type="entry name" value="Caspase-like"/>
    <property type="match status" value="1"/>
</dbReference>
<evidence type="ECO:0000313" key="3">
    <source>
        <dbReference type="Proteomes" id="UP000278609"/>
    </source>
</evidence>
<dbReference type="EMBL" id="RQYS01000112">
    <property type="protein sequence ID" value="RRD56410.1"/>
    <property type="molecule type" value="Genomic_DNA"/>
</dbReference>
<accession>A0A3P1XEQ1</accession>
<proteinExistence type="predicted"/>
<sequence length="259" mass="28945">MLMIKFLKNIALMQKSKSIFLLSLLFFTVHLHAAVYGGFVGVEKYDGTVMNLTASVDDAERMYRFFGDYVDVNNLVLLTDKQATKQHILHAMETLFKKAEADDLVVFYFSGHGAPGMFCPHNVSGGKMGLWHTEIKALFKRCKANTKLCIADACFAGSIKGRASSSQQASAASNSNVIIFMSSRDNEESIENPYQYTGIFTKYLLQGLQGNADSNKDGVVNAYELYAYVRRNVRQATNSKQTPVMFGSYQKDVPIITYR</sequence>
<dbReference type="GO" id="GO:0005737">
    <property type="term" value="C:cytoplasm"/>
    <property type="evidence" value="ECO:0007669"/>
    <property type="project" value="TreeGrafter"/>
</dbReference>
<organism evidence="2 3">
    <name type="scientific">Tannerella forsythia</name>
    <name type="common">Bacteroides forsythus</name>
    <dbReference type="NCBI Taxonomy" id="28112"/>
    <lineage>
        <taxon>Bacteria</taxon>
        <taxon>Pseudomonadati</taxon>
        <taxon>Bacteroidota</taxon>
        <taxon>Bacteroidia</taxon>
        <taxon>Bacteroidales</taxon>
        <taxon>Tannerellaceae</taxon>
        <taxon>Tannerella</taxon>
    </lineage>
</organism>
<dbReference type="Gene3D" id="3.40.50.1460">
    <property type="match status" value="1"/>
</dbReference>
<dbReference type="InterPro" id="IPR011600">
    <property type="entry name" value="Pept_C14_caspase"/>
</dbReference>
<reference evidence="2 3" key="1">
    <citation type="submission" date="2018-11" db="EMBL/GenBank/DDBJ databases">
        <title>Genomes From Bacteria Associated with the Canine Oral Cavity: a Test Case for Automated Genome-Based Taxonomic Assignment.</title>
        <authorList>
            <person name="Coil D.A."/>
            <person name="Jospin G."/>
            <person name="Darling A.E."/>
            <person name="Wallis C."/>
            <person name="Davis I.J."/>
            <person name="Harris S."/>
            <person name="Eisen J.A."/>
            <person name="Holcombe L.J."/>
            <person name="O'Flynn C."/>
        </authorList>
    </citation>
    <scope>NUCLEOTIDE SEQUENCE [LARGE SCALE GENOMIC DNA]</scope>
    <source>
        <strain evidence="2 3">OH2617_COT-023</strain>
    </source>
</reference>
<dbReference type="OrthoDB" id="9767236at2"/>
<dbReference type="RefSeq" id="WP_124752814.1">
    <property type="nucleotide sequence ID" value="NZ_RQYS01000112.1"/>
</dbReference>
<dbReference type="Proteomes" id="UP000278609">
    <property type="component" value="Unassembled WGS sequence"/>
</dbReference>
<dbReference type="InterPro" id="IPR018247">
    <property type="entry name" value="EF_Hand_1_Ca_BS"/>
</dbReference>
<name>A0A3P1XEQ1_TANFO</name>
<dbReference type="GO" id="GO:0006508">
    <property type="term" value="P:proteolysis"/>
    <property type="evidence" value="ECO:0007669"/>
    <property type="project" value="InterPro"/>
</dbReference>
<dbReference type="InterPro" id="IPR050452">
    <property type="entry name" value="Metacaspase"/>
</dbReference>
<evidence type="ECO:0000259" key="1">
    <source>
        <dbReference type="Pfam" id="PF00656"/>
    </source>
</evidence>
<dbReference type="PROSITE" id="PS00018">
    <property type="entry name" value="EF_HAND_1"/>
    <property type="match status" value="1"/>
</dbReference>
<dbReference type="GO" id="GO:0004197">
    <property type="term" value="F:cysteine-type endopeptidase activity"/>
    <property type="evidence" value="ECO:0007669"/>
    <property type="project" value="InterPro"/>
</dbReference>
<gene>
    <name evidence="2" type="ORF">EII40_13780</name>
</gene>